<feature type="transmembrane region" description="Helical" evidence="1">
    <location>
        <begin position="38"/>
        <end position="59"/>
    </location>
</feature>
<keyword evidence="1" id="KW-0812">Transmembrane</keyword>
<organism evidence="2">
    <name type="scientific">Ixodes ricinus</name>
    <name type="common">Common tick</name>
    <name type="synonym">Acarus ricinus</name>
    <dbReference type="NCBI Taxonomy" id="34613"/>
    <lineage>
        <taxon>Eukaryota</taxon>
        <taxon>Metazoa</taxon>
        <taxon>Ecdysozoa</taxon>
        <taxon>Arthropoda</taxon>
        <taxon>Chelicerata</taxon>
        <taxon>Arachnida</taxon>
        <taxon>Acari</taxon>
        <taxon>Parasitiformes</taxon>
        <taxon>Ixodida</taxon>
        <taxon>Ixodoidea</taxon>
        <taxon>Ixodidae</taxon>
        <taxon>Ixodinae</taxon>
        <taxon>Ixodes</taxon>
    </lineage>
</organism>
<dbReference type="AlphaFoldDB" id="A0A147BTY7"/>
<keyword evidence="1" id="KW-0472">Membrane</keyword>
<accession>A0A147BTY7</accession>
<feature type="transmembrane region" description="Helical" evidence="1">
    <location>
        <begin position="12"/>
        <end position="32"/>
    </location>
</feature>
<dbReference type="EMBL" id="GEGO01001462">
    <property type="protein sequence ID" value="JAR93942.1"/>
    <property type="molecule type" value="Transcribed_RNA"/>
</dbReference>
<reference evidence="2" key="1">
    <citation type="journal article" date="2018" name="PLoS Negl. Trop. Dis.">
        <title>Sialome diversity of ticks revealed by RNAseq of single tick salivary glands.</title>
        <authorList>
            <person name="Perner J."/>
            <person name="Kropackova S."/>
            <person name="Kopacek P."/>
            <person name="Ribeiro J.M."/>
        </authorList>
    </citation>
    <scope>NUCLEOTIDE SEQUENCE</scope>
    <source>
        <strain evidence="2">Siblings of single egg batch collected in Ceske Budejovice</strain>
        <tissue evidence="2">Salivary glands</tissue>
    </source>
</reference>
<keyword evidence="1" id="KW-1133">Transmembrane helix</keyword>
<name>A0A147BTY7_IXORI</name>
<sequence length="128" mass="14217">MSERRPMCARRLLYVVTGLCTVLLMAGFALGLAVHLNFFFLSLLGLLLLAISCPLHCILQTCQPPATIPESPPQPRGDAPPSYELLFVVSDDPPPSYDKALQFADLPRVHLLPQRQPHRMDSISKLKL</sequence>
<evidence type="ECO:0000313" key="2">
    <source>
        <dbReference type="EMBL" id="JAR93942.1"/>
    </source>
</evidence>
<protein>
    <submittedName>
        <fullName evidence="2">Uncharacterized protein</fullName>
    </submittedName>
</protein>
<proteinExistence type="predicted"/>
<evidence type="ECO:0000256" key="1">
    <source>
        <dbReference type="SAM" id="Phobius"/>
    </source>
</evidence>